<dbReference type="Pfam" id="PF13883">
    <property type="entry name" value="CREG_beta-barrel"/>
    <property type="match status" value="1"/>
</dbReference>
<evidence type="ECO:0000313" key="4">
    <source>
        <dbReference type="EMBL" id="JAS18005.1"/>
    </source>
</evidence>
<organism evidence="4">
    <name type="scientific">Clastoptera arizonana</name>
    <name type="common">Arizona spittle bug</name>
    <dbReference type="NCBI Taxonomy" id="38151"/>
    <lineage>
        <taxon>Eukaryota</taxon>
        <taxon>Metazoa</taxon>
        <taxon>Ecdysozoa</taxon>
        <taxon>Arthropoda</taxon>
        <taxon>Hexapoda</taxon>
        <taxon>Insecta</taxon>
        <taxon>Pterygota</taxon>
        <taxon>Neoptera</taxon>
        <taxon>Paraneoptera</taxon>
        <taxon>Hemiptera</taxon>
        <taxon>Auchenorrhyncha</taxon>
        <taxon>Cercopoidea</taxon>
        <taxon>Clastopteridae</taxon>
        <taxon>Clastoptera</taxon>
    </lineage>
</organism>
<evidence type="ECO:0000256" key="1">
    <source>
        <dbReference type="SAM" id="SignalP"/>
    </source>
</evidence>
<accession>A0A1B6CXF9</accession>
<dbReference type="Gene3D" id="2.30.110.10">
    <property type="entry name" value="Electron Transport, Fmn-binding Protein, Chain A"/>
    <property type="match status" value="1"/>
</dbReference>
<dbReference type="InterPro" id="IPR012349">
    <property type="entry name" value="Split_barrel_FMN-bd"/>
</dbReference>
<dbReference type="PANTHER" id="PTHR13343:SF17">
    <property type="entry name" value="CELLULAR REPRESSOR OF E1A-STIMULATED GENES, ISOFORM A"/>
    <property type="match status" value="1"/>
</dbReference>
<sequence>MHYFYMFASMALFCIKSNALVNIIAWPESPPPVEQTARMARYIVHTSDWCTISTVNSYNSSTMYPKARVYSFADGIDIFSTGIPYIYASLRDPEIQTLVINNRSSVSVSLAQSDYCRQHNYDPEDPRCGQVILTGQFSFSANTQLISPLVENGTQEYTTARNSLFIRHPAMVYWPKSHHWKIGKLNIQEVQVVDNFGGSKYPSINEYFQATPY</sequence>
<dbReference type="AlphaFoldDB" id="A0A1B6CXF9"/>
<name>A0A1B6CXF9_9HEMI</name>
<dbReference type="GO" id="GO:0005615">
    <property type="term" value="C:extracellular space"/>
    <property type="evidence" value="ECO:0007669"/>
    <property type="project" value="TreeGrafter"/>
</dbReference>
<feature type="signal peptide" evidence="1">
    <location>
        <begin position="1"/>
        <end position="19"/>
    </location>
</feature>
<reference evidence="4" key="1">
    <citation type="submission" date="2015-12" db="EMBL/GenBank/DDBJ databases">
        <title>De novo transcriptome assembly of four potential Pierce s Disease insect vectors from Arizona vineyards.</title>
        <authorList>
            <person name="Tassone E.E."/>
        </authorList>
    </citation>
    <scope>NUCLEOTIDE SEQUENCE</scope>
</reference>
<evidence type="ECO:0000313" key="3">
    <source>
        <dbReference type="EMBL" id="JAS07536.1"/>
    </source>
</evidence>
<proteinExistence type="predicted"/>
<dbReference type="SUPFAM" id="SSF50475">
    <property type="entry name" value="FMN-binding split barrel"/>
    <property type="match status" value="1"/>
</dbReference>
<dbReference type="EMBL" id="GEDC01019293">
    <property type="protein sequence ID" value="JAS18005.1"/>
    <property type="molecule type" value="Transcribed_RNA"/>
</dbReference>
<protein>
    <recommendedName>
        <fullName evidence="2">CREG-like beta-barrel domain-containing protein</fullName>
    </recommendedName>
</protein>
<feature type="chain" id="PRO_5008580749" description="CREG-like beta-barrel domain-containing protein" evidence="1">
    <location>
        <begin position="20"/>
        <end position="213"/>
    </location>
</feature>
<gene>
    <name evidence="3" type="ORF">g.37064</name>
    <name evidence="4" type="ORF">g.37065</name>
</gene>
<keyword evidence="1" id="KW-0732">Signal</keyword>
<dbReference type="InterPro" id="IPR055343">
    <property type="entry name" value="CREG_beta-barrel"/>
</dbReference>
<dbReference type="EMBL" id="GEDC01029762">
    <property type="protein sequence ID" value="JAS07536.1"/>
    <property type="molecule type" value="Transcribed_RNA"/>
</dbReference>
<dbReference type="GO" id="GO:0005737">
    <property type="term" value="C:cytoplasm"/>
    <property type="evidence" value="ECO:0007669"/>
    <property type="project" value="UniProtKB-ARBA"/>
</dbReference>
<evidence type="ECO:0000259" key="2">
    <source>
        <dbReference type="Pfam" id="PF13883"/>
    </source>
</evidence>
<feature type="domain" description="CREG-like beta-barrel" evidence="2">
    <location>
        <begin position="31"/>
        <end position="208"/>
    </location>
</feature>
<dbReference type="PANTHER" id="PTHR13343">
    <property type="entry name" value="CREG1 PROTEIN"/>
    <property type="match status" value="1"/>
</dbReference>